<dbReference type="STRING" id="1618207.UM93_10330"/>
<proteinExistence type="predicted"/>
<dbReference type="AlphaFoldDB" id="A0A0D4C309"/>
<reference evidence="2 3" key="1">
    <citation type="journal article" date="2015" name="Genome Announc.">
        <title>Complete Genome Sequencing of Protease-Producing Novel Arthrobacter sp. Strain IHBB 11108 Using PacBio Single-Molecule Real-Time Sequencing Technology.</title>
        <authorList>
            <person name="Kiran S."/>
            <person name="Swarnkar M.K."/>
            <person name="Pal M."/>
            <person name="Thakur R."/>
            <person name="Tewari R."/>
            <person name="Singh A.K."/>
            <person name="Gulati A."/>
        </authorList>
    </citation>
    <scope>NUCLEOTIDE SEQUENCE [LARGE SCALE GENOMIC DNA]</scope>
    <source>
        <strain evidence="2 3">IHBB 11108</strain>
    </source>
</reference>
<dbReference type="InterPro" id="IPR001466">
    <property type="entry name" value="Beta-lactam-related"/>
</dbReference>
<dbReference type="InterPro" id="IPR012338">
    <property type="entry name" value="Beta-lactam/transpept-like"/>
</dbReference>
<keyword evidence="3" id="KW-1185">Reference proteome</keyword>
<sequence length="378" mass="40335">MYPGQPQSKFQRVWASLDEAVAAGRFPGVVAGVRQHGVSEFHASGTLALDSDRPMLESTPFRIASLSKPFSAVLTSFLLQDGILELDDPVSSWLPELAEPRVLLDPNGPLDQTAPAESAITVRQLLDGTLGAGVIFGSSPLSEAVQAAGIGAGTMPPNLSADEYLARFAELPLSYQPGSRWMYNTSADLLSILLARASGKTLAELLWQRITEPLGMLNTAFYARAEELPAQYIPGADGLQLVDPADGRFSRQPKFETLAGGLVSTVPDYLKFFGALADGHLLPEEYKRQMVSDQLTVAQRTSASPILGPSSSWGWQIGVNIAEAENSISAGSYGWTGGSGTSAVVDPGRDLIGVVFSQRAMAGPDDDFNYFWTPLASQ</sequence>
<dbReference type="PATRIC" id="fig|1618207.4.peg.2096"/>
<name>A0A0D4C309_9MICC</name>
<dbReference type="HOGENOM" id="CLU_020027_11_2_11"/>
<dbReference type="Proteomes" id="UP000061839">
    <property type="component" value="Chromosome"/>
</dbReference>
<dbReference type="PANTHER" id="PTHR43283">
    <property type="entry name" value="BETA-LACTAMASE-RELATED"/>
    <property type="match status" value="1"/>
</dbReference>
<accession>A0A0D4C309</accession>
<evidence type="ECO:0000313" key="3">
    <source>
        <dbReference type="Proteomes" id="UP000061839"/>
    </source>
</evidence>
<organism evidence="2 3">
    <name type="scientific">Psychromicrobium lacuslunae</name>
    <dbReference type="NCBI Taxonomy" id="1618207"/>
    <lineage>
        <taxon>Bacteria</taxon>
        <taxon>Bacillati</taxon>
        <taxon>Actinomycetota</taxon>
        <taxon>Actinomycetes</taxon>
        <taxon>Micrococcales</taxon>
        <taxon>Micrococcaceae</taxon>
        <taxon>Psychromicrobium</taxon>
    </lineage>
</organism>
<evidence type="ECO:0000259" key="1">
    <source>
        <dbReference type="Pfam" id="PF00144"/>
    </source>
</evidence>
<feature type="domain" description="Beta-lactamase-related" evidence="1">
    <location>
        <begin position="18"/>
        <end position="366"/>
    </location>
</feature>
<dbReference type="SUPFAM" id="SSF56601">
    <property type="entry name" value="beta-lactamase/transpeptidase-like"/>
    <property type="match status" value="1"/>
</dbReference>
<dbReference type="EMBL" id="CP011005">
    <property type="protein sequence ID" value="AJT43037.1"/>
    <property type="molecule type" value="Genomic_DNA"/>
</dbReference>
<dbReference type="InterPro" id="IPR050789">
    <property type="entry name" value="Diverse_Enzym_Activities"/>
</dbReference>
<dbReference type="PANTHER" id="PTHR43283:SF3">
    <property type="entry name" value="BETA-LACTAMASE FAMILY PROTEIN (AFU_ORTHOLOGUE AFUA_5G07500)"/>
    <property type="match status" value="1"/>
</dbReference>
<evidence type="ECO:0000313" key="2">
    <source>
        <dbReference type="EMBL" id="AJT43037.1"/>
    </source>
</evidence>
<dbReference type="Gene3D" id="3.40.710.10">
    <property type="entry name" value="DD-peptidase/beta-lactamase superfamily"/>
    <property type="match status" value="1"/>
</dbReference>
<dbReference type="Pfam" id="PF00144">
    <property type="entry name" value="Beta-lactamase"/>
    <property type="match status" value="1"/>
</dbReference>
<protein>
    <recommendedName>
        <fullName evidence="1">Beta-lactamase-related domain-containing protein</fullName>
    </recommendedName>
</protein>
<dbReference type="KEGG" id="ari:UM93_10330"/>
<gene>
    <name evidence="2" type="ORF">UM93_10330</name>
</gene>